<dbReference type="InterPro" id="IPR012794">
    <property type="entry name" value="PcaR_PcaU"/>
</dbReference>
<protein>
    <submittedName>
        <fullName evidence="4">IclR family transcriptional regulator C-terminal domain-containing protein</fullName>
    </submittedName>
</protein>
<reference evidence="5" key="1">
    <citation type="journal article" date="2019" name="Int. J. Syst. Evol. Microbiol.">
        <title>The Global Catalogue of Microorganisms (GCM) 10K type strain sequencing project: providing services to taxonomists for standard genome sequencing and annotation.</title>
        <authorList>
            <consortium name="The Broad Institute Genomics Platform"/>
            <consortium name="The Broad Institute Genome Sequencing Center for Infectious Disease"/>
            <person name="Wu L."/>
            <person name="Ma J."/>
        </authorList>
    </citation>
    <scope>NUCLEOTIDE SEQUENCE [LARGE SCALE GENOMIC DNA]</scope>
    <source>
        <strain evidence="5">LMG 24813</strain>
    </source>
</reference>
<organism evidence="4 5">
    <name type="scientific">Candidimonas humi</name>
    <dbReference type="NCBI Taxonomy" id="683355"/>
    <lineage>
        <taxon>Bacteria</taxon>
        <taxon>Pseudomonadati</taxon>
        <taxon>Pseudomonadota</taxon>
        <taxon>Betaproteobacteria</taxon>
        <taxon>Burkholderiales</taxon>
        <taxon>Alcaligenaceae</taxon>
        <taxon>Candidimonas</taxon>
    </lineage>
</organism>
<dbReference type="NCBIfam" id="TIGR02431">
    <property type="entry name" value="pcaR_pcaU"/>
    <property type="match status" value="1"/>
</dbReference>
<dbReference type="PANTHER" id="PTHR30136">
    <property type="entry name" value="HELIX-TURN-HELIX TRANSCRIPTIONAL REGULATOR, ICLR FAMILY"/>
    <property type="match status" value="1"/>
</dbReference>
<evidence type="ECO:0000259" key="3">
    <source>
        <dbReference type="PROSITE" id="PS51078"/>
    </source>
</evidence>
<proteinExistence type="predicted"/>
<dbReference type="InterPro" id="IPR014757">
    <property type="entry name" value="Tscrpt_reg_IclR_C"/>
</dbReference>
<dbReference type="InterPro" id="IPR050707">
    <property type="entry name" value="HTH_MetabolicPath_Reg"/>
</dbReference>
<dbReference type="SMART" id="SM00346">
    <property type="entry name" value="HTH_ICLR"/>
    <property type="match status" value="1"/>
</dbReference>
<dbReference type="Pfam" id="PF01614">
    <property type="entry name" value="IclR_C"/>
    <property type="match status" value="1"/>
</dbReference>
<keyword evidence="5" id="KW-1185">Reference proteome</keyword>
<dbReference type="EMBL" id="JBHSBV010000004">
    <property type="protein sequence ID" value="MFC4201939.1"/>
    <property type="molecule type" value="Genomic_DNA"/>
</dbReference>
<dbReference type="PROSITE" id="PS51078">
    <property type="entry name" value="ICLR_ED"/>
    <property type="match status" value="1"/>
</dbReference>
<sequence length="255" mass="28191">MKIDEKHPDFVTAFARGMGVIQCFGKGAEQLTLTDVAKRTGLSRGTARRLLLTLHAIGYVAVEEGHFRLLPKILDLGYSYLASTPIWELAQPFMKNIVDEVDESCGLAVLDGKDVVYLARVPPTHIYIIPIYVGTRMPAYANAMGQVLLAELTDAELDAYFAEAKPTKITPSTETNPKTIRRMLKQVREQGYALPVHQVYEGRASLAVPIRNRQGRAVAAMNVSALLSRVSLDDFQNKILPLLQRTARQIQAGLS</sequence>
<feature type="domain" description="IclR-ED" evidence="3">
    <location>
        <begin position="72"/>
        <end position="255"/>
    </location>
</feature>
<evidence type="ECO:0000259" key="2">
    <source>
        <dbReference type="PROSITE" id="PS51077"/>
    </source>
</evidence>
<dbReference type="Pfam" id="PF09339">
    <property type="entry name" value="HTH_IclR"/>
    <property type="match status" value="1"/>
</dbReference>
<name>A0ABV8P1K0_9BURK</name>
<dbReference type="InterPro" id="IPR005471">
    <property type="entry name" value="Tscrpt_reg_IclR_N"/>
</dbReference>
<feature type="domain" description="HTH iclR-type" evidence="2">
    <location>
        <begin position="11"/>
        <end position="71"/>
    </location>
</feature>
<keyword evidence="1" id="KW-0238">DNA-binding</keyword>
<dbReference type="PANTHER" id="PTHR30136:SF34">
    <property type="entry name" value="TRANSCRIPTIONAL REGULATOR"/>
    <property type="match status" value="1"/>
</dbReference>
<evidence type="ECO:0000256" key="1">
    <source>
        <dbReference type="ARBA" id="ARBA00023125"/>
    </source>
</evidence>
<dbReference type="PROSITE" id="PS51077">
    <property type="entry name" value="HTH_ICLR"/>
    <property type="match status" value="1"/>
</dbReference>
<dbReference type="RefSeq" id="WP_217964801.1">
    <property type="nucleotide sequence ID" value="NZ_JAHTBN010000004.1"/>
</dbReference>
<accession>A0ABV8P1K0</accession>
<dbReference type="Proteomes" id="UP001595848">
    <property type="component" value="Unassembled WGS sequence"/>
</dbReference>
<gene>
    <name evidence="4" type="ORF">ACFOY1_13345</name>
</gene>
<evidence type="ECO:0000313" key="5">
    <source>
        <dbReference type="Proteomes" id="UP001595848"/>
    </source>
</evidence>
<comment type="caution">
    <text evidence="4">The sequence shown here is derived from an EMBL/GenBank/DDBJ whole genome shotgun (WGS) entry which is preliminary data.</text>
</comment>
<evidence type="ECO:0000313" key="4">
    <source>
        <dbReference type="EMBL" id="MFC4201939.1"/>
    </source>
</evidence>